<dbReference type="Proteomes" id="UP000799755">
    <property type="component" value="Unassembled WGS sequence"/>
</dbReference>
<evidence type="ECO:0000313" key="2">
    <source>
        <dbReference type="Proteomes" id="UP000799755"/>
    </source>
</evidence>
<comment type="caution">
    <text evidence="1">The sequence shown here is derived from an EMBL/GenBank/DDBJ whole genome shotgun (WGS) entry which is preliminary data.</text>
</comment>
<keyword evidence="2" id="KW-1185">Reference proteome</keyword>
<reference evidence="1" key="1">
    <citation type="journal article" date="2020" name="Stud. Mycol.">
        <title>101 Dothideomycetes genomes: a test case for predicting lifestyles and emergence of pathogens.</title>
        <authorList>
            <person name="Haridas S."/>
            <person name="Albert R."/>
            <person name="Binder M."/>
            <person name="Bloem J."/>
            <person name="Labutti K."/>
            <person name="Salamov A."/>
            <person name="Andreopoulos B."/>
            <person name="Baker S."/>
            <person name="Barry K."/>
            <person name="Bills G."/>
            <person name="Bluhm B."/>
            <person name="Cannon C."/>
            <person name="Castanera R."/>
            <person name="Culley D."/>
            <person name="Daum C."/>
            <person name="Ezra D."/>
            <person name="Gonzalez J."/>
            <person name="Henrissat B."/>
            <person name="Kuo A."/>
            <person name="Liang C."/>
            <person name="Lipzen A."/>
            <person name="Lutzoni F."/>
            <person name="Magnuson J."/>
            <person name="Mondo S."/>
            <person name="Nolan M."/>
            <person name="Ohm R."/>
            <person name="Pangilinan J."/>
            <person name="Park H.-J."/>
            <person name="Ramirez L."/>
            <person name="Alfaro M."/>
            <person name="Sun H."/>
            <person name="Tritt A."/>
            <person name="Yoshinaga Y."/>
            <person name="Zwiers L.-H."/>
            <person name="Turgeon B."/>
            <person name="Goodwin S."/>
            <person name="Spatafora J."/>
            <person name="Crous P."/>
            <person name="Grigoriev I."/>
        </authorList>
    </citation>
    <scope>NUCLEOTIDE SEQUENCE</scope>
    <source>
        <strain evidence="1">ATCC 200398</strain>
    </source>
</reference>
<organism evidence="1 2">
    <name type="scientific">Lindgomyces ingoldianus</name>
    <dbReference type="NCBI Taxonomy" id="673940"/>
    <lineage>
        <taxon>Eukaryota</taxon>
        <taxon>Fungi</taxon>
        <taxon>Dikarya</taxon>
        <taxon>Ascomycota</taxon>
        <taxon>Pezizomycotina</taxon>
        <taxon>Dothideomycetes</taxon>
        <taxon>Pleosporomycetidae</taxon>
        <taxon>Pleosporales</taxon>
        <taxon>Lindgomycetaceae</taxon>
        <taxon>Lindgomyces</taxon>
    </lineage>
</organism>
<sequence>MAIPTIVVVPGAAHGVEFYSSLLSSLEAKGYPAICQNPPSITAEDATTVTVDADVSFVRNQVLTPLLAEGKDIVLLMHSYGGTYGAAAVQGLSKKERSEKGEQGGVIGLIYAASFTSEPGQSALATLNITTLPGWVATGSKPGTLTFSDRTWLWPDISAEEAAEWMSKLSPVSMTALATPISYAPFQDPYYNDSLAYVHLLRDAIVLPELREIYIEKSGITLTASIDGPHGIGVEVTEEVANVAVELVEKFVTRAS</sequence>
<dbReference type="EMBL" id="MU003544">
    <property type="protein sequence ID" value="KAF2463890.1"/>
    <property type="molecule type" value="Genomic_DNA"/>
</dbReference>
<proteinExistence type="predicted"/>
<name>A0ACB6QAI0_9PLEO</name>
<accession>A0ACB6QAI0</accession>
<evidence type="ECO:0000313" key="1">
    <source>
        <dbReference type="EMBL" id="KAF2463890.1"/>
    </source>
</evidence>
<protein>
    <submittedName>
        <fullName evidence="1">Uncharacterized protein</fullName>
    </submittedName>
</protein>
<gene>
    <name evidence="1" type="ORF">BDR25DRAFT_244359</name>
</gene>